<accession>A0ABT3JF95</accession>
<dbReference type="Gene3D" id="3.40.50.300">
    <property type="entry name" value="P-loop containing nucleotide triphosphate hydrolases"/>
    <property type="match status" value="1"/>
</dbReference>
<dbReference type="InterPro" id="IPR021871">
    <property type="entry name" value="DUF3482"/>
</dbReference>
<evidence type="ECO:0000313" key="3">
    <source>
        <dbReference type="Proteomes" id="UP001526246"/>
    </source>
</evidence>
<comment type="caution">
    <text evidence="2">The sequence shown here is derived from an EMBL/GenBank/DDBJ whole genome shotgun (WGS) entry which is preliminary data.</text>
</comment>
<dbReference type="Pfam" id="PF11981">
    <property type="entry name" value="DUF3482"/>
    <property type="match status" value="1"/>
</dbReference>
<dbReference type="InterPro" id="IPR027417">
    <property type="entry name" value="P-loop_NTPase"/>
</dbReference>
<evidence type="ECO:0000313" key="2">
    <source>
        <dbReference type="EMBL" id="MCW3797753.1"/>
    </source>
</evidence>
<proteinExistence type="predicted"/>
<keyword evidence="3" id="KW-1185">Reference proteome</keyword>
<evidence type="ECO:0000259" key="1">
    <source>
        <dbReference type="Pfam" id="PF01926"/>
    </source>
</evidence>
<feature type="domain" description="G" evidence="1">
    <location>
        <begin position="11"/>
        <end position="151"/>
    </location>
</feature>
<dbReference type="SUPFAM" id="SSF52540">
    <property type="entry name" value="P-loop containing nucleoside triphosphate hydrolases"/>
    <property type="match status" value="1"/>
</dbReference>
<sequence length="500" mass="54910">MTDPVTVNLSLVSHTNVGKTTLVRTLLNQDVGEVRDAAHVTDVATGYVLLQAGADTLMLWDTPGFGDTARLVTRLKLTGNPIGWLLTQVWDRWRDRPLWSSQQAVRNARDEADVILYLVNAHEDPAAATYIALEMEVLEWIRKPILILLNQAGEPSDRTRSEEERWRTHLAERPLVRGVVTLDAFARCWVQEGELLERVAPLLPPDKHAAMPPLAAAWTTRNLERFHRSMHVLAEQLAEAVVDREEIPDRRVTDRIRGAILNPAGGDNSPQAERAMGKLAERLDLAIRRSTDTLIELHGLSGKAARDVLKRMRDDYRESAPAREGVATLLGGILSGAAGGLAADLAAGGLTLGGGLIIGSVLGAVGAKGAARGFNMARGEESNSVRWSEEFMTGLVRSALLRYLAVAHFGRGRGEWEEGEHPQHWQAAVERALEPERGALRSTLGRGREEAGRVTGELEDVLTRAARRLLVGLYPEAEAIFAAEPRLMERVELLAPPERI</sequence>
<dbReference type="EMBL" id="JAPDOB010000002">
    <property type="protein sequence ID" value="MCW3797753.1"/>
    <property type="molecule type" value="Genomic_DNA"/>
</dbReference>
<name>A0ABT3JF95_9SPHN</name>
<dbReference type="RefSeq" id="WP_264882260.1">
    <property type="nucleotide sequence ID" value="NZ_JAPDOB010000002.1"/>
</dbReference>
<gene>
    <name evidence="2" type="ORF">OMW55_08045</name>
</gene>
<dbReference type="InterPro" id="IPR006073">
    <property type="entry name" value="GTP-bd"/>
</dbReference>
<dbReference type="Proteomes" id="UP001526246">
    <property type="component" value="Unassembled WGS sequence"/>
</dbReference>
<reference evidence="2 3" key="1">
    <citation type="submission" date="2022-10" db="EMBL/GenBank/DDBJ databases">
        <title>Sphingomonas sp.</title>
        <authorList>
            <person name="Jin C."/>
        </authorList>
    </citation>
    <scope>NUCLEOTIDE SEQUENCE [LARGE SCALE GENOMIC DNA]</scope>
    <source>
        <strain evidence="2 3">BN140010</strain>
    </source>
</reference>
<protein>
    <submittedName>
        <fullName evidence="2">GTPase domain-containing protein</fullName>
    </submittedName>
</protein>
<dbReference type="CDD" id="cd00882">
    <property type="entry name" value="Ras_like_GTPase"/>
    <property type="match status" value="1"/>
</dbReference>
<dbReference type="Pfam" id="PF01926">
    <property type="entry name" value="MMR_HSR1"/>
    <property type="match status" value="1"/>
</dbReference>
<organism evidence="2 3">
    <name type="scientific">Sphingomonas arvum</name>
    <dbReference type="NCBI Taxonomy" id="2992113"/>
    <lineage>
        <taxon>Bacteria</taxon>
        <taxon>Pseudomonadati</taxon>
        <taxon>Pseudomonadota</taxon>
        <taxon>Alphaproteobacteria</taxon>
        <taxon>Sphingomonadales</taxon>
        <taxon>Sphingomonadaceae</taxon>
        <taxon>Sphingomonas</taxon>
    </lineage>
</organism>